<dbReference type="InterPro" id="IPR023296">
    <property type="entry name" value="Glyco_hydro_beta-prop_sf"/>
</dbReference>
<evidence type="ECO:0000313" key="3">
    <source>
        <dbReference type="Proteomes" id="UP000256328"/>
    </source>
</evidence>
<organism evidence="2 3">
    <name type="scientific">Coleophoma crateriformis</name>
    <dbReference type="NCBI Taxonomy" id="565419"/>
    <lineage>
        <taxon>Eukaryota</taxon>
        <taxon>Fungi</taxon>
        <taxon>Dikarya</taxon>
        <taxon>Ascomycota</taxon>
        <taxon>Pezizomycotina</taxon>
        <taxon>Leotiomycetes</taxon>
        <taxon>Helotiales</taxon>
        <taxon>Dermateaceae</taxon>
        <taxon>Coleophoma</taxon>
    </lineage>
</organism>
<name>A0A3D8Q386_9HELO</name>
<reference evidence="2 3" key="1">
    <citation type="journal article" date="2018" name="IMA Fungus">
        <title>IMA Genome-F 9: Draft genome sequence of Annulohypoxylon stygium, Aspergillus mulundensis, Berkeleyomyces basicola (syn. Thielaviopsis basicola), Ceratocystis smalleyi, two Cercospora beticola strains, Coleophoma cylindrospora, Fusarium fracticaudum, Phialophora cf. hyalina, and Morchella septimelata.</title>
        <authorList>
            <person name="Wingfield B.D."/>
            <person name="Bills G.F."/>
            <person name="Dong Y."/>
            <person name="Huang W."/>
            <person name="Nel W.J."/>
            <person name="Swalarsk-Parry B.S."/>
            <person name="Vaghefi N."/>
            <person name="Wilken P.M."/>
            <person name="An Z."/>
            <person name="de Beer Z.W."/>
            <person name="De Vos L."/>
            <person name="Chen L."/>
            <person name="Duong T.A."/>
            <person name="Gao Y."/>
            <person name="Hammerbacher A."/>
            <person name="Kikkert J.R."/>
            <person name="Li Y."/>
            <person name="Li H."/>
            <person name="Li K."/>
            <person name="Li Q."/>
            <person name="Liu X."/>
            <person name="Ma X."/>
            <person name="Naidoo K."/>
            <person name="Pethybridge S.J."/>
            <person name="Sun J."/>
            <person name="Steenkamp E.T."/>
            <person name="van der Nest M.A."/>
            <person name="van Wyk S."/>
            <person name="Wingfield M.J."/>
            <person name="Xiong C."/>
            <person name="Yue Q."/>
            <person name="Zhang X."/>
        </authorList>
    </citation>
    <scope>NUCLEOTIDE SEQUENCE [LARGE SCALE GENOMIC DNA]</scope>
    <source>
        <strain evidence="2 3">BP5796</strain>
    </source>
</reference>
<feature type="signal peptide" evidence="1">
    <location>
        <begin position="1"/>
        <end position="20"/>
    </location>
</feature>
<keyword evidence="2" id="KW-0378">Hydrolase</keyword>
<comment type="caution">
    <text evidence="2">The sequence shown here is derived from an EMBL/GenBank/DDBJ whole genome shotgun (WGS) entry which is preliminary data.</text>
</comment>
<dbReference type="PANTHER" id="PTHR43301">
    <property type="entry name" value="ARABINAN ENDO-1,5-ALPHA-L-ARABINOSIDASE"/>
    <property type="match status" value="1"/>
</dbReference>
<dbReference type="PANTHER" id="PTHR43301:SF8">
    <property type="entry name" value="ARABINOSIDASE-RELATED"/>
    <property type="match status" value="1"/>
</dbReference>
<dbReference type="CDD" id="cd08983">
    <property type="entry name" value="GH43_Bt3655-like"/>
    <property type="match status" value="1"/>
</dbReference>
<accession>A0A3D8Q386</accession>
<dbReference type="EMBL" id="PDLN01000029">
    <property type="protein sequence ID" value="RDW56375.1"/>
    <property type="molecule type" value="Genomic_DNA"/>
</dbReference>
<evidence type="ECO:0000313" key="2">
    <source>
        <dbReference type="EMBL" id="RDW56375.1"/>
    </source>
</evidence>
<dbReference type="Proteomes" id="UP000256328">
    <property type="component" value="Unassembled WGS sequence"/>
</dbReference>
<dbReference type="AlphaFoldDB" id="A0A3D8Q386"/>
<feature type="chain" id="PRO_5017795828" evidence="1">
    <location>
        <begin position="21"/>
        <end position="339"/>
    </location>
</feature>
<dbReference type="Gene3D" id="2.115.10.20">
    <property type="entry name" value="Glycosyl hydrolase domain, family 43"/>
    <property type="match status" value="1"/>
</dbReference>
<sequence>MRLPFVVSLFLSSLLPIAATTRIRGGTLRRQAPEFAGYLISTFSDAVPAVQFHLSNGNDAGSYTFSNHGQPVLNSTVGTKAVRDVFLTKTSDRSQWFIIGTDLDVKVAGFSWNRATRSGSRGIVVWKSSNLVDWSESTLVTVEDDTAGMVWAPSAVWDDASQQFYVFWSSRFYSAMDTNHTGTGSLDRIRYARTTDFITFTTPQDYIKLADTPLIDQEFQYLGTPGHFARFLKNETGSHVYQELTTGGLFGTWTRVAGFVRPEGSREGPACFADNVTPGLYHLLLDDYTEYLPYQSSNINTHPNWQSSNYTNYPRGLKHGSVTPLLASEIETFVARYPI</sequence>
<dbReference type="SUPFAM" id="SSF75005">
    <property type="entry name" value="Arabinanase/levansucrase/invertase"/>
    <property type="match status" value="1"/>
</dbReference>
<dbReference type="OrthoDB" id="19657at2759"/>
<keyword evidence="3" id="KW-1185">Reference proteome</keyword>
<dbReference type="InterPro" id="IPR050727">
    <property type="entry name" value="GH43_arabinanases"/>
</dbReference>
<protein>
    <submittedName>
        <fullName evidence="2">Glycoside hydrolase family 43 protein</fullName>
    </submittedName>
</protein>
<proteinExistence type="predicted"/>
<dbReference type="GO" id="GO:0016787">
    <property type="term" value="F:hydrolase activity"/>
    <property type="evidence" value="ECO:0007669"/>
    <property type="project" value="UniProtKB-KW"/>
</dbReference>
<keyword evidence="1" id="KW-0732">Signal</keyword>
<gene>
    <name evidence="2" type="ORF">BP5796_13250</name>
</gene>
<evidence type="ECO:0000256" key="1">
    <source>
        <dbReference type="SAM" id="SignalP"/>
    </source>
</evidence>